<reference evidence="1" key="1">
    <citation type="submission" date="2013-12" db="EMBL/GenBank/DDBJ databases">
        <title>A Varibaculum cambriense genome reconstructed from a premature infant gut community with otherwise low bacterial novelty that shifts toward anaerobic metabolism during the third week of life.</title>
        <authorList>
            <person name="Brown C.T."/>
            <person name="Sharon I."/>
            <person name="Thomas B.C."/>
            <person name="Castelle C.J."/>
            <person name="Morowitz M.J."/>
            <person name="Banfield J.F."/>
        </authorList>
    </citation>
    <scope>NUCLEOTIDE SEQUENCE</scope>
</reference>
<accession>W1XE97</accession>
<name>W1XE97_9ZZZZ</name>
<dbReference type="EMBL" id="AZMM01016672">
    <property type="protein sequence ID" value="ETJ28677.1"/>
    <property type="molecule type" value="Genomic_DNA"/>
</dbReference>
<comment type="caution">
    <text evidence="1">The sequence shown here is derived from an EMBL/GenBank/DDBJ whole genome shotgun (WGS) entry which is preliminary data.</text>
</comment>
<evidence type="ECO:0000313" key="1">
    <source>
        <dbReference type="EMBL" id="ETJ28677.1"/>
    </source>
</evidence>
<feature type="non-terminal residue" evidence="1">
    <location>
        <position position="1"/>
    </location>
</feature>
<organism evidence="1">
    <name type="scientific">human gut metagenome</name>
    <dbReference type="NCBI Taxonomy" id="408170"/>
    <lineage>
        <taxon>unclassified sequences</taxon>
        <taxon>metagenomes</taxon>
        <taxon>organismal metagenomes</taxon>
    </lineage>
</organism>
<protein>
    <submittedName>
        <fullName evidence="1">Uncharacterized protein</fullName>
    </submittedName>
</protein>
<proteinExistence type="predicted"/>
<sequence length="26" mass="2908">DGQRRGETFTLQEFADVANAWAALIK</sequence>
<dbReference type="AlphaFoldDB" id="W1XE97"/>
<gene>
    <name evidence="1" type="ORF">Q604_UNBC16672G0002</name>
</gene>